<organism evidence="1 2">
    <name type="scientific">Marinithermofilum abyssi</name>
    <dbReference type="NCBI Taxonomy" id="1571185"/>
    <lineage>
        <taxon>Bacteria</taxon>
        <taxon>Bacillati</taxon>
        <taxon>Bacillota</taxon>
        <taxon>Bacilli</taxon>
        <taxon>Bacillales</taxon>
        <taxon>Thermoactinomycetaceae</taxon>
        <taxon>Marinithermofilum</taxon>
    </lineage>
</organism>
<gene>
    <name evidence="1" type="ORF">GCM10011571_31190</name>
</gene>
<sequence>MYMGRDLEELSAVPLAEWELEELSFHHFMMSQMRPWMNAQGVSLHQQLIAEIERRGGLGNAEHP</sequence>
<evidence type="ECO:0000313" key="2">
    <source>
        <dbReference type="Proteomes" id="UP000625210"/>
    </source>
</evidence>
<dbReference type="EMBL" id="BMHQ01000013">
    <property type="protein sequence ID" value="GGE26732.1"/>
    <property type="molecule type" value="Genomic_DNA"/>
</dbReference>
<dbReference type="RefSeq" id="WP_188648819.1">
    <property type="nucleotide sequence ID" value="NZ_BMHQ01000013.1"/>
</dbReference>
<comment type="caution">
    <text evidence="1">The sequence shown here is derived from an EMBL/GenBank/DDBJ whole genome shotgun (WGS) entry which is preliminary data.</text>
</comment>
<dbReference type="AlphaFoldDB" id="A0A8J2VJ00"/>
<accession>A0A8J2VJ00</accession>
<dbReference type="Proteomes" id="UP000625210">
    <property type="component" value="Unassembled WGS sequence"/>
</dbReference>
<name>A0A8J2VJ00_9BACL</name>
<evidence type="ECO:0000313" key="1">
    <source>
        <dbReference type="EMBL" id="GGE26732.1"/>
    </source>
</evidence>
<protein>
    <submittedName>
        <fullName evidence="1">Uncharacterized protein</fullName>
    </submittedName>
</protein>
<proteinExistence type="predicted"/>
<keyword evidence="2" id="KW-1185">Reference proteome</keyword>
<reference evidence="1" key="2">
    <citation type="submission" date="2020-09" db="EMBL/GenBank/DDBJ databases">
        <authorList>
            <person name="Sun Q."/>
            <person name="Zhou Y."/>
        </authorList>
    </citation>
    <scope>NUCLEOTIDE SEQUENCE</scope>
    <source>
        <strain evidence="1">CGMCC 1.15179</strain>
    </source>
</reference>
<reference evidence="1" key="1">
    <citation type="journal article" date="2014" name="Int. J. Syst. Evol. Microbiol.">
        <title>Complete genome sequence of Corynebacterium casei LMG S-19264T (=DSM 44701T), isolated from a smear-ripened cheese.</title>
        <authorList>
            <consortium name="US DOE Joint Genome Institute (JGI-PGF)"/>
            <person name="Walter F."/>
            <person name="Albersmeier A."/>
            <person name="Kalinowski J."/>
            <person name="Ruckert C."/>
        </authorList>
    </citation>
    <scope>NUCLEOTIDE SEQUENCE</scope>
    <source>
        <strain evidence="1">CGMCC 1.15179</strain>
    </source>
</reference>